<dbReference type="Pfam" id="PF00664">
    <property type="entry name" value="ABC_membrane"/>
    <property type="match status" value="1"/>
</dbReference>
<dbReference type="GO" id="GO:0005524">
    <property type="term" value="F:ATP binding"/>
    <property type="evidence" value="ECO:0007669"/>
    <property type="project" value="UniProtKB-KW"/>
</dbReference>
<dbReference type="GeneID" id="25788307"/>
<evidence type="ECO:0000256" key="12">
    <source>
        <dbReference type="SAM" id="Phobius"/>
    </source>
</evidence>
<feature type="transmembrane region" description="Helical" evidence="12">
    <location>
        <begin position="518"/>
        <end position="537"/>
    </location>
</feature>
<accession>G9MZU5</accession>
<dbReference type="Pfam" id="PF00005">
    <property type="entry name" value="ABC_tran"/>
    <property type="match status" value="2"/>
</dbReference>
<comment type="similarity">
    <text evidence="2">Belongs to the ABC transporter superfamily. ABCC family. Conjugate transporter (TC 3.A.1.208) subfamily.</text>
</comment>
<evidence type="ECO:0000313" key="16">
    <source>
        <dbReference type="Proteomes" id="UP000007115"/>
    </source>
</evidence>
<keyword evidence="8 12" id="KW-1133">Transmembrane helix</keyword>
<keyword evidence="3" id="KW-0813">Transport</keyword>
<dbReference type="OrthoDB" id="6500128at2759"/>
<feature type="transmembrane region" description="Helical" evidence="12">
    <location>
        <begin position="138"/>
        <end position="157"/>
    </location>
</feature>
<dbReference type="InterPro" id="IPR003593">
    <property type="entry name" value="AAA+_ATPase"/>
</dbReference>
<dbReference type="InterPro" id="IPR050173">
    <property type="entry name" value="ABC_transporter_C-like"/>
</dbReference>
<organism evidence="15 16">
    <name type="scientific">Hypocrea virens (strain Gv29-8 / FGSC 10586)</name>
    <name type="common">Gliocladium virens</name>
    <name type="synonym">Trichoderma virens</name>
    <dbReference type="NCBI Taxonomy" id="413071"/>
    <lineage>
        <taxon>Eukaryota</taxon>
        <taxon>Fungi</taxon>
        <taxon>Dikarya</taxon>
        <taxon>Ascomycota</taxon>
        <taxon>Pezizomycotina</taxon>
        <taxon>Sordariomycetes</taxon>
        <taxon>Hypocreomycetidae</taxon>
        <taxon>Hypocreales</taxon>
        <taxon>Hypocreaceae</taxon>
        <taxon>Trichoderma</taxon>
    </lineage>
</organism>
<keyword evidence="7" id="KW-0067">ATP-binding</keyword>
<dbReference type="OMA" id="AMGCMER"/>
<evidence type="ECO:0000256" key="2">
    <source>
        <dbReference type="ARBA" id="ARBA00009726"/>
    </source>
</evidence>
<dbReference type="Gene3D" id="3.40.50.300">
    <property type="entry name" value="P-loop containing nucleotide triphosphate hydrolases"/>
    <property type="match status" value="2"/>
</dbReference>
<feature type="domain" description="ABC transmembrane type-1" evidence="14">
    <location>
        <begin position="880"/>
        <end position="1160"/>
    </location>
</feature>
<evidence type="ECO:0000313" key="15">
    <source>
        <dbReference type="EMBL" id="EHK20151.1"/>
    </source>
</evidence>
<comment type="subcellular location">
    <subcellularLocation>
        <location evidence="1">Cell membrane</location>
        <topology evidence="1">Multi-pass membrane protein</topology>
    </subcellularLocation>
</comment>
<evidence type="ECO:0000256" key="1">
    <source>
        <dbReference type="ARBA" id="ARBA00004651"/>
    </source>
</evidence>
<keyword evidence="6" id="KW-0547">Nucleotide-binding</keyword>
<dbReference type="Pfam" id="PF24357">
    <property type="entry name" value="TMD0_ABC"/>
    <property type="match status" value="1"/>
</dbReference>
<dbReference type="STRING" id="413071.G9MZU5"/>
<dbReference type="FunFam" id="1.20.1560.10:FF:000066">
    <property type="entry name" value="ABC multidrug transporter (Eurofung)"/>
    <property type="match status" value="1"/>
</dbReference>
<dbReference type="FunFam" id="3.40.50.300:FF:002145">
    <property type="entry name" value="ABC transporter (MsbA subfamily)"/>
    <property type="match status" value="1"/>
</dbReference>
<evidence type="ECO:0000256" key="7">
    <source>
        <dbReference type="ARBA" id="ARBA00022840"/>
    </source>
</evidence>
<dbReference type="PROSITE" id="PS00211">
    <property type="entry name" value="ABC_TRANSPORTER_1"/>
    <property type="match status" value="2"/>
</dbReference>
<protein>
    <recommendedName>
        <fullName evidence="17">Multidrug resistance-associated protein</fullName>
    </recommendedName>
</protein>
<evidence type="ECO:0000256" key="3">
    <source>
        <dbReference type="ARBA" id="ARBA00022448"/>
    </source>
</evidence>
<dbReference type="InterPro" id="IPR011527">
    <property type="entry name" value="ABC1_TM_dom"/>
</dbReference>
<evidence type="ECO:0000256" key="4">
    <source>
        <dbReference type="ARBA" id="ARBA00022475"/>
    </source>
</evidence>
<dbReference type="VEuPathDB" id="FungiDB:TRIVIDRAFT_155403"/>
<feature type="compositionally biased region" description="Polar residues" evidence="11">
    <location>
        <begin position="831"/>
        <end position="840"/>
    </location>
</feature>
<dbReference type="InterPro" id="IPR017871">
    <property type="entry name" value="ABC_transporter-like_CS"/>
</dbReference>
<dbReference type="GO" id="GO:0005886">
    <property type="term" value="C:plasma membrane"/>
    <property type="evidence" value="ECO:0007669"/>
    <property type="project" value="UniProtKB-SubCell"/>
</dbReference>
<dbReference type="Gene3D" id="1.20.1560.10">
    <property type="entry name" value="ABC transporter type 1, transmembrane domain"/>
    <property type="match status" value="2"/>
</dbReference>
<dbReference type="InParanoid" id="G9MZU5"/>
<feature type="domain" description="ABC transmembrane type-1" evidence="14">
    <location>
        <begin position="392"/>
        <end position="514"/>
    </location>
</feature>
<dbReference type="PANTHER" id="PTHR24223">
    <property type="entry name" value="ATP-BINDING CASSETTE SUB-FAMILY C"/>
    <property type="match status" value="1"/>
</dbReference>
<dbReference type="EMBL" id="ABDF02000081">
    <property type="protein sequence ID" value="EHK20151.1"/>
    <property type="molecule type" value="Genomic_DNA"/>
</dbReference>
<keyword evidence="4" id="KW-1003">Cell membrane</keyword>
<dbReference type="GO" id="GO:0140359">
    <property type="term" value="F:ABC-type transporter activity"/>
    <property type="evidence" value="ECO:0007669"/>
    <property type="project" value="InterPro"/>
</dbReference>
<feature type="transmembrane region" description="Helical" evidence="12">
    <location>
        <begin position="1103"/>
        <end position="1125"/>
    </location>
</feature>
<dbReference type="CDD" id="cd18580">
    <property type="entry name" value="ABC_6TM_ABCC_D2"/>
    <property type="match status" value="1"/>
</dbReference>
<dbReference type="SUPFAM" id="SSF90123">
    <property type="entry name" value="ABC transporter transmembrane region"/>
    <property type="match status" value="2"/>
</dbReference>
<feature type="domain" description="ABC transporter" evidence="13">
    <location>
        <begin position="1199"/>
        <end position="1439"/>
    </location>
</feature>
<keyword evidence="9 12" id="KW-0472">Membrane</keyword>
<evidence type="ECO:0008006" key="17">
    <source>
        <dbReference type="Google" id="ProtNLM"/>
    </source>
</evidence>
<feature type="transmembrane region" description="Helical" evidence="12">
    <location>
        <begin position="104"/>
        <end position="126"/>
    </location>
</feature>
<feature type="domain" description="ABC transporter" evidence="13">
    <location>
        <begin position="601"/>
        <end position="825"/>
    </location>
</feature>
<dbReference type="SMART" id="SM00382">
    <property type="entry name" value="AAA"/>
    <property type="match status" value="2"/>
</dbReference>
<evidence type="ECO:0000256" key="10">
    <source>
        <dbReference type="ARBA" id="ARBA00023180"/>
    </source>
</evidence>
<gene>
    <name evidence="15" type="ORF">TRIVIDRAFT_155403</name>
</gene>
<dbReference type="PROSITE" id="PS50929">
    <property type="entry name" value="ABC_TM1F"/>
    <property type="match status" value="2"/>
</dbReference>
<keyword evidence="5 12" id="KW-0812">Transmembrane</keyword>
<keyword evidence="10" id="KW-0325">Glycoprotein</keyword>
<feature type="transmembrane region" description="Helical" evidence="12">
    <location>
        <begin position="920"/>
        <end position="942"/>
    </location>
</feature>
<name>G9MZU5_HYPVG</name>
<evidence type="ECO:0000259" key="14">
    <source>
        <dbReference type="PROSITE" id="PS50929"/>
    </source>
</evidence>
<proteinExistence type="inferred from homology"/>
<feature type="region of interest" description="Disordered" evidence="11">
    <location>
        <begin position="822"/>
        <end position="854"/>
    </location>
</feature>
<keyword evidence="16" id="KW-1185">Reference proteome</keyword>
<feature type="transmembrane region" description="Helical" evidence="12">
    <location>
        <begin position="267"/>
        <end position="292"/>
    </location>
</feature>
<dbReference type="InterPro" id="IPR056227">
    <property type="entry name" value="TMD0_ABC"/>
</dbReference>
<dbReference type="InterPro" id="IPR036640">
    <property type="entry name" value="ABC1_TM_sf"/>
</dbReference>
<evidence type="ECO:0000256" key="5">
    <source>
        <dbReference type="ARBA" id="ARBA00022692"/>
    </source>
</evidence>
<feature type="transmembrane region" description="Helical" evidence="12">
    <location>
        <begin position="880"/>
        <end position="900"/>
    </location>
</feature>
<dbReference type="eggNOG" id="KOG0054">
    <property type="taxonomic scope" value="Eukaryota"/>
</dbReference>
<evidence type="ECO:0000256" key="6">
    <source>
        <dbReference type="ARBA" id="ARBA00022741"/>
    </source>
</evidence>
<dbReference type="InterPro" id="IPR003439">
    <property type="entry name" value="ABC_transporter-like_ATP-bd"/>
</dbReference>
<dbReference type="InterPro" id="IPR027417">
    <property type="entry name" value="P-loop_NTPase"/>
</dbReference>
<evidence type="ECO:0000256" key="9">
    <source>
        <dbReference type="ARBA" id="ARBA00023136"/>
    </source>
</evidence>
<feature type="transmembrane region" description="Helical" evidence="12">
    <location>
        <begin position="79"/>
        <end position="98"/>
    </location>
</feature>
<comment type="caution">
    <text evidence="15">The sequence shown here is derived from an EMBL/GenBank/DDBJ whole genome shotgun (WGS) entry which is preliminary data.</text>
</comment>
<dbReference type="HOGENOM" id="CLU_000604_27_5_1"/>
<dbReference type="PANTHER" id="PTHR24223:SF399">
    <property type="entry name" value="ABC TRANSPORTER ATNG"/>
    <property type="match status" value="1"/>
</dbReference>
<dbReference type="SUPFAM" id="SSF52540">
    <property type="entry name" value="P-loop containing nucleoside triphosphate hydrolases"/>
    <property type="match status" value="2"/>
</dbReference>
<evidence type="ECO:0000256" key="11">
    <source>
        <dbReference type="SAM" id="MobiDB-lite"/>
    </source>
</evidence>
<dbReference type="PROSITE" id="PS50893">
    <property type="entry name" value="ABC_TRANSPORTER_2"/>
    <property type="match status" value="2"/>
</dbReference>
<feature type="transmembrane region" description="Helical" evidence="12">
    <location>
        <begin position="321"/>
        <end position="341"/>
    </location>
</feature>
<evidence type="ECO:0000256" key="8">
    <source>
        <dbReference type="ARBA" id="ARBA00022989"/>
    </source>
</evidence>
<dbReference type="GO" id="GO:0016887">
    <property type="term" value="F:ATP hydrolysis activity"/>
    <property type="evidence" value="ECO:0007669"/>
    <property type="project" value="InterPro"/>
</dbReference>
<feature type="transmembrane region" description="Helical" evidence="12">
    <location>
        <begin position="40"/>
        <end position="59"/>
    </location>
</feature>
<dbReference type="Proteomes" id="UP000007115">
    <property type="component" value="Unassembled WGS sequence"/>
</dbReference>
<sequence>MNVIGDPALGGLADCDDLFGPVATNCSSPRFDFTLKFEQSILTIAPCTLFFICVLPRIAHLLRESPKVVRLSLDHLKSVIYLLFITLQLSLVVLWSKYQGLATSISITAATFTLVDAIALAALSHLEYQRSVRPSTIIIVYLIFSIAFDAVQCRTLWLVRADAVAPVYTAALGVKVITLFLELKEKRSILLPPWNHVSPEMTGSIVNRSLFWWLNDLLIRGFRATLSDNSLYDTDAAMKSTQLLGQIQAARVKWSAPKLEFCRRNKLLFALLDSIKGALILAIFPRFCWIGFKFAQPFLLTRVVSYITNEKGDDLQKCTGFALVGATALVYLGIAISKGAYQHQLFRSLTMVRGALVSIVYIHTLDANTISVTGDGKSAAPNSAALTLIGPDVMAITGALETIHEIWANPIEIVLAIWLLSRETGPGSVGPAVAVIMCTFGMTKLSKRMGPAMKSWNVAIQTRISTTSGILRNMKEFKMLGIISYWMNSIQALRVTELDQSKRFRTLITYMNMLGKNGAHFTVTSAFTSLSIIGLIVAPLSHLLYSVPSFFSCLGSFERIEAFANKNMMEYPHTLPSSNSGMFNSDTELSAITFQSRRQAIQATNVSFRVSGHQEPILKNLTFSIEPSTFTIITGKVGSGKSMLLLGILGEMQATGELQGSLAGASYCSQQTWLTKASIKQNIAGPECGIVDDDWYHTVVVACALTRDFQELPLGDNTNALTLSGGQKQRVALARAVYSRKQVFVADDIFSGLDPDTRRHIWVQVFGPVGILRQLRTTVILVTHTLEYLRDADQIIILEKGEIAHQGSYTVVRETATHLVNQDEKDPVPSLSPSETSEQVSAKAHGESRDEDEQEAEDLARTGDSALYLLYFQSIGWKHALVALFTAMMPVFLQQFTQIWLKWWTEASDGSSQTNNGMYYSVYVALLSLFILTTGLDCWFMFVKVIPRSATWLHWKLLETTLKASMAFFHRTDNGDLINRFSQDMTLVDRELPTAVYTTVAAILLCIGEFILIVLGARYLAATLPVALIILYSLQKFYLSTSRQLRILDLQAKAPLYRQLLETIEGLATIRAFRWQEAISQQSLELLDISQRPHYLLLSIQRWLTLVLDLLVTVSAVLLVLFAVVTNSTSPGYMAVAMYSVMGFSETLSNLLTSWTALETSLGAITRLREFVKATPQEIEPTPDGRVEPPPSWPSQGRIEWQNIEATYQIEGEERRTAVLRDVSLTINPSQKVAICGRTGSGKSSFLSTVFKLVDYTGIINIDGLNISKISNEELRARIIVVSQHPALLPGTLRSNLVLPNRKASPPSTEEIIAVLESLEVWDAIQQFGSLDTDTENLSLSVGQQQLVCLARAILHKKESNILVLDEAMSAVDGATEKLMVAALEKEFANHTVLSVVHRLDTVRKYDTLVVLDQGRIVNIGSPKDMIDGNGRLTRNGTDMG</sequence>
<evidence type="ECO:0000259" key="13">
    <source>
        <dbReference type="PROSITE" id="PS50893"/>
    </source>
</evidence>
<dbReference type="RefSeq" id="XP_013954344.1">
    <property type="nucleotide sequence ID" value="XM_014098869.1"/>
</dbReference>
<feature type="transmembrane region" description="Helical" evidence="12">
    <location>
        <begin position="995"/>
        <end position="1013"/>
    </location>
</feature>
<feature type="transmembrane region" description="Helical" evidence="12">
    <location>
        <begin position="163"/>
        <end position="181"/>
    </location>
</feature>
<reference evidence="15 16" key="1">
    <citation type="journal article" date="2011" name="Genome Biol.">
        <title>Comparative genome sequence analysis underscores mycoparasitism as the ancestral life style of Trichoderma.</title>
        <authorList>
            <person name="Kubicek C.P."/>
            <person name="Herrera-Estrella A."/>
            <person name="Seidl-Seiboth V."/>
            <person name="Martinez D.A."/>
            <person name="Druzhinina I.S."/>
            <person name="Thon M."/>
            <person name="Zeilinger S."/>
            <person name="Casas-Flores S."/>
            <person name="Horwitz B.A."/>
            <person name="Mukherjee P.K."/>
            <person name="Mukherjee M."/>
            <person name="Kredics L."/>
            <person name="Alcaraz L.D."/>
            <person name="Aerts A."/>
            <person name="Antal Z."/>
            <person name="Atanasova L."/>
            <person name="Cervantes-Badillo M.G."/>
            <person name="Challacombe J."/>
            <person name="Chertkov O."/>
            <person name="McCluskey K."/>
            <person name="Coulpier F."/>
            <person name="Deshpande N."/>
            <person name="von Doehren H."/>
            <person name="Ebbole D.J."/>
            <person name="Esquivel-Naranjo E.U."/>
            <person name="Fekete E."/>
            <person name="Flipphi M."/>
            <person name="Glaser F."/>
            <person name="Gomez-Rodriguez E.Y."/>
            <person name="Gruber S."/>
            <person name="Han C."/>
            <person name="Henrissat B."/>
            <person name="Hermosa R."/>
            <person name="Hernandez-Onate M."/>
            <person name="Karaffa L."/>
            <person name="Kosti I."/>
            <person name="Le Crom S."/>
            <person name="Lindquist E."/>
            <person name="Lucas S."/>
            <person name="Luebeck M."/>
            <person name="Luebeck P.S."/>
            <person name="Margeot A."/>
            <person name="Metz B."/>
            <person name="Misra M."/>
            <person name="Nevalainen H."/>
            <person name="Omann M."/>
            <person name="Packer N."/>
            <person name="Perrone G."/>
            <person name="Uresti-Rivera E.E."/>
            <person name="Salamov A."/>
            <person name="Schmoll M."/>
            <person name="Seiboth B."/>
            <person name="Shapiro H."/>
            <person name="Sukno S."/>
            <person name="Tamayo-Ramos J.A."/>
            <person name="Tisch D."/>
            <person name="Wiest A."/>
            <person name="Wilkinson H.H."/>
            <person name="Zhang M."/>
            <person name="Coutinho P.M."/>
            <person name="Kenerley C.M."/>
            <person name="Monte E."/>
            <person name="Baker S.E."/>
            <person name="Grigoriev I.V."/>
        </authorList>
    </citation>
    <scope>NUCLEOTIDE SEQUENCE [LARGE SCALE GENOMIC DNA]</scope>
    <source>
        <strain evidence="16">Gv29-8 / FGSC 10586</strain>
    </source>
</reference>
<dbReference type="InterPro" id="IPR044726">
    <property type="entry name" value="ABCC_6TM_D2"/>
</dbReference>